<protein>
    <recommendedName>
        <fullName evidence="3">PDZ domain-containing protein</fullName>
    </recommendedName>
</protein>
<keyword evidence="1" id="KW-0175">Coiled coil</keyword>
<dbReference type="AlphaFoldDB" id="A0A8K1CMK4"/>
<evidence type="ECO:0000313" key="4">
    <source>
        <dbReference type="EMBL" id="TMW65112.1"/>
    </source>
</evidence>
<gene>
    <name evidence="4" type="ORF">Poli38472_009279</name>
</gene>
<feature type="region of interest" description="Disordered" evidence="2">
    <location>
        <begin position="1"/>
        <end position="98"/>
    </location>
</feature>
<feature type="region of interest" description="Disordered" evidence="2">
    <location>
        <begin position="283"/>
        <end position="302"/>
    </location>
</feature>
<sequence length="606" mass="67329">MDDTPPIPPHLLPPEHARHLPRSVSSESGRFREMMATSTSTSSPAPASYGASMHHRSNSMSSVSSAPASLPSKAVDGMEDNDQPPEEDHSLEPSFGELLDNDDASEAMMAPQRPASRSVTQPTISGQERTIRLTIRIMKEGDKLGFGIRNDPDHKLCVSTLQSNSSAANSSMRIGDTILSVNGVDLTNLGFLEVIQQLKATKPGELVFEIERTIVEPHATASSPAMMQHINADSPPVTTPTVASGHPVLPRQPTPALAPPVEQRPSHLTSMTQQATIMGAIPSARRTTPPAPQPAMPSEMMPEQPRKRARTGGMLSHSQLEVELTRHEKQHRAVVNALTLELKKEKTEKQSLEEKNGALRKRLQKMLIECDDVRVKANRAVTSIKDQSRRDIEELKVALQTARAQLRLQDRGPDVTRTDSIIGDLNAAKLQLDRFKKAELERKAVLAARYSFESRVAERDAHRIRDHLISLTCSQLRDVARRYYGGTNVNMGPRKSGADTDSVLNVHFEGVRRLTLMKLFGLPVTFEWYSSEEYYSATLVRQTLTRQEDVLDVFGNALCHEERVGIFIVASAPMEIVYDPTIERVTLTCSWSEQNQIRELARNFRF</sequence>
<accession>A0A8K1CMK4</accession>
<feature type="coiled-coil region" evidence="1">
    <location>
        <begin position="335"/>
        <end position="405"/>
    </location>
</feature>
<proteinExistence type="predicted"/>
<organism evidence="4 5">
    <name type="scientific">Pythium oligandrum</name>
    <name type="common">Mycoparasitic fungus</name>
    <dbReference type="NCBI Taxonomy" id="41045"/>
    <lineage>
        <taxon>Eukaryota</taxon>
        <taxon>Sar</taxon>
        <taxon>Stramenopiles</taxon>
        <taxon>Oomycota</taxon>
        <taxon>Peronosporomycetes</taxon>
        <taxon>Pythiales</taxon>
        <taxon>Pythiaceae</taxon>
        <taxon>Pythium</taxon>
    </lineage>
</organism>
<evidence type="ECO:0000259" key="3">
    <source>
        <dbReference type="PROSITE" id="PS50106"/>
    </source>
</evidence>
<name>A0A8K1CMK4_PYTOL</name>
<feature type="compositionally biased region" description="Low complexity" evidence="2">
    <location>
        <begin position="36"/>
        <end position="75"/>
    </location>
</feature>
<evidence type="ECO:0000313" key="5">
    <source>
        <dbReference type="Proteomes" id="UP000794436"/>
    </source>
</evidence>
<dbReference type="OrthoDB" id="2157866at2759"/>
<feature type="compositionally biased region" description="Pro residues" evidence="2">
    <location>
        <begin position="1"/>
        <end position="12"/>
    </location>
</feature>
<dbReference type="Proteomes" id="UP000794436">
    <property type="component" value="Unassembled WGS sequence"/>
</dbReference>
<evidence type="ECO:0000256" key="1">
    <source>
        <dbReference type="SAM" id="Coils"/>
    </source>
</evidence>
<keyword evidence="5" id="KW-1185">Reference proteome</keyword>
<dbReference type="InterPro" id="IPR036034">
    <property type="entry name" value="PDZ_sf"/>
</dbReference>
<dbReference type="EMBL" id="SPLM01000038">
    <property type="protein sequence ID" value="TMW65112.1"/>
    <property type="molecule type" value="Genomic_DNA"/>
</dbReference>
<comment type="caution">
    <text evidence="4">The sequence shown here is derived from an EMBL/GenBank/DDBJ whole genome shotgun (WGS) entry which is preliminary data.</text>
</comment>
<dbReference type="CDD" id="cd00136">
    <property type="entry name" value="PDZ_canonical"/>
    <property type="match status" value="1"/>
</dbReference>
<dbReference type="PROSITE" id="PS50106">
    <property type="entry name" value="PDZ"/>
    <property type="match status" value="1"/>
</dbReference>
<dbReference type="InterPro" id="IPR001478">
    <property type="entry name" value="PDZ"/>
</dbReference>
<evidence type="ECO:0000256" key="2">
    <source>
        <dbReference type="SAM" id="MobiDB-lite"/>
    </source>
</evidence>
<dbReference type="SMART" id="SM00228">
    <property type="entry name" value="PDZ"/>
    <property type="match status" value="1"/>
</dbReference>
<dbReference type="SUPFAM" id="SSF50156">
    <property type="entry name" value="PDZ domain-like"/>
    <property type="match status" value="1"/>
</dbReference>
<feature type="domain" description="PDZ" evidence="3">
    <location>
        <begin position="132"/>
        <end position="201"/>
    </location>
</feature>
<dbReference type="Gene3D" id="2.30.42.10">
    <property type="match status" value="1"/>
</dbReference>
<dbReference type="Pfam" id="PF00595">
    <property type="entry name" value="PDZ"/>
    <property type="match status" value="1"/>
</dbReference>
<reference evidence="4" key="1">
    <citation type="submission" date="2019-03" db="EMBL/GenBank/DDBJ databases">
        <title>Long read genome sequence of the mycoparasitic Pythium oligandrum ATCC 38472 isolated from sugarbeet rhizosphere.</title>
        <authorList>
            <person name="Gaulin E."/>
        </authorList>
    </citation>
    <scope>NUCLEOTIDE SEQUENCE</scope>
    <source>
        <strain evidence="4">ATCC 38472_TT</strain>
    </source>
</reference>